<evidence type="ECO:0000256" key="1">
    <source>
        <dbReference type="SAM" id="MobiDB-lite"/>
    </source>
</evidence>
<organism evidence="2">
    <name type="scientific">uncultured Thermomicrobiales bacterium</name>
    <dbReference type="NCBI Taxonomy" id="1645740"/>
    <lineage>
        <taxon>Bacteria</taxon>
        <taxon>Pseudomonadati</taxon>
        <taxon>Thermomicrobiota</taxon>
        <taxon>Thermomicrobia</taxon>
        <taxon>Thermomicrobiales</taxon>
        <taxon>environmental samples</taxon>
    </lineage>
</organism>
<feature type="non-terminal residue" evidence="2">
    <location>
        <position position="335"/>
    </location>
</feature>
<dbReference type="AlphaFoldDB" id="A0A6J4U913"/>
<sequence length="335" mass="33290">DARCRARGRVHGGDARAGVPGAAGGRTGRDLRAERDPRRAAGRGAGHGLDRRPGTVGGGPGRGRGRRLPADAGAPRGHRGGAGGGQARPAGETDRPHVGGRGRAGRPGGDQRSGGDGRPRAAVLAGVRGDPAVGGGRGTGPPRLRGGDAAAGVPGLVEPLRPVGPDRRRGGGHADPRLRRPELGVRRTARGDRPRTAQPPLRRLGPGAGADPVRRRLGAGRRRDDDAGFLPVRLHVPDPGGTGGGGVPVPGRGARRRGHRRRRQRPGLVPPRRSANHPGVAAGGPVRGRDRLLRGPRAGGTTGGAGDPGRRPAGAGGGAGGAGVAGDGGDGGGGL</sequence>
<evidence type="ECO:0000313" key="2">
    <source>
        <dbReference type="EMBL" id="CAA9543627.1"/>
    </source>
</evidence>
<feature type="compositionally biased region" description="Gly residues" evidence="1">
    <location>
        <begin position="297"/>
        <end position="307"/>
    </location>
</feature>
<feature type="compositionally biased region" description="Gly residues" evidence="1">
    <location>
        <begin position="314"/>
        <end position="335"/>
    </location>
</feature>
<protein>
    <submittedName>
        <fullName evidence="2">Uncharacterized protein</fullName>
    </submittedName>
</protein>
<feature type="compositionally biased region" description="Basic residues" evidence="1">
    <location>
        <begin position="1"/>
        <end position="10"/>
    </location>
</feature>
<gene>
    <name evidence="2" type="ORF">AVDCRST_MAG73-2189</name>
</gene>
<dbReference type="EMBL" id="CADCWE010000137">
    <property type="protein sequence ID" value="CAA9543627.1"/>
    <property type="molecule type" value="Genomic_DNA"/>
</dbReference>
<name>A0A6J4U913_9BACT</name>
<feature type="region of interest" description="Disordered" evidence="1">
    <location>
        <begin position="1"/>
        <end position="335"/>
    </location>
</feature>
<feature type="compositionally biased region" description="Basic residues" evidence="1">
    <location>
        <begin position="253"/>
        <end position="265"/>
    </location>
</feature>
<feature type="non-terminal residue" evidence="2">
    <location>
        <position position="1"/>
    </location>
</feature>
<feature type="compositionally biased region" description="Basic and acidic residues" evidence="1">
    <location>
        <begin position="27"/>
        <end position="39"/>
    </location>
</feature>
<feature type="compositionally biased region" description="Basic and acidic residues" evidence="1">
    <location>
        <begin position="164"/>
        <end position="195"/>
    </location>
</feature>
<proteinExistence type="predicted"/>
<reference evidence="2" key="1">
    <citation type="submission" date="2020-02" db="EMBL/GenBank/DDBJ databases">
        <authorList>
            <person name="Meier V. D."/>
        </authorList>
    </citation>
    <scope>NUCLEOTIDE SEQUENCE</scope>
    <source>
        <strain evidence="2">AVDCRST_MAG73</strain>
    </source>
</reference>
<accession>A0A6J4U913</accession>